<dbReference type="SUPFAM" id="SSF46626">
    <property type="entry name" value="Cytochrome c"/>
    <property type="match status" value="1"/>
</dbReference>
<dbReference type="InterPro" id="IPR008979">
    <property type="entry name" value="Galactose-bd-like_sf"/>
</dbReference>
<accession>A0A1P8WB56</accession>
<keyword evidence="5" id="KW-1185">Reference proteome</keyword>
<dbReference type="GO" id="GO:0020037">
    <property type="term" value="F:heme binding"/>
    <property type="evidence" value="ECO:0007669"/>
    <property type="project" value="InterPro"/>
</dbReference>
<dbReference type="Pfam" id="PF07583">
    <property type="entry name" value="PSCyt2"/>
    <property type="match status" value="1"/>
</dbReference>
<organism evidence="4 5">
    <name type="scientific">Fuerstiella marisgermanici</name>
    <dbReference type="NCBI Taxonomy" id="1891926"/>
    <lineage>
        <taxon>Bacteria</taxon>
        <taxon>Pseudomonadati</taxon>
        <taxon>Planctomycetota</taxon>
        <taxon>Planctomycetia</taxon>
        <taxon>Planctomycetales</taxon>
        <taxon>Planctomycetaceae</taxon>
        <taxon>Fuerstiella</taxon>
    </lineage>
</organism>
<evidence type="ECO:0000259" key="3">
    <source>
        <dbReference type="Pfam" id="PF07635"/>
    </source>
</evidence>
<dbReference type="AlphaFoldDB" id="A0A1P8WB56"/>
<dbReference type="KEGG" id="fmr:Fuma_00882"/>
<proteinExistence type="predicted"/>
<dbReference type="PANTHER" id="PTHR35889:SF3">
    <property type="entry name" value="F-BOX DOMAIN-CONTAINING PROTEIN"/>
    <property type="match status" value="1"/>
</dbReference>
<dbReference type="RefSeq" id="WP_218922388.1">
    <property type="nucleotide sequence ID" value="NZ_CP017641.1"/>
</dbReference>
<dbReference type="InterPro" id="IPR011429">
    <property type="entry name" value="Cyt_c_Planctomycete-type"/>
</dbReference>
<dbReference type="Pfam" id="PF22633">
    <property type="entry name" value="F5_F8_type_C_2"/>
    <property type="match status" value="1"/>
</dbReference>
<reference evidence="4 5" key="1">
    <citation type="journal article" date="2016" name="Front. Microbiol.">
        <title>Fuerstia marisgermanicae gen. nov., sp. nov., an Unusual Member of the Phylum Planctomycetes from the German Wadden Sea.</title>
        <authorList>
            <person name="Kohn T."/>
            <person name="Heuer A."/>
            <person name="Jogler M."/>
            <person name="Vollmers J."/>
            <person name="Boedeker C."/>
            <person name="Bunk B."/>
            <person name="Rast P."/>
            <person name="Borchert D."/>
            <person name="Glockner I."/>
            <person name="Freese H.M."/>
            <person name="Klenk H.P."/>
            <person name="Overmann J."/>
            <person name="Kaster A.K."/>
            <person name="Rohde M."/>
            <person name="Wiegand S."/>
            <person name="Jogler C."/>
        </authorList>
    </citation>
    <scope>NUCLEOTIDE SEQUENCE [LARGE SCALE GENOMIC DNA]</scope>
    <source>
        <strain evidence="4 5">NH11</strain>
    </source>
</reference>
<dbReference type="InterPro" id="IPR022655">
    <property type="entry name" value="DUF1553"/>
</dbReference>
<sequence length="1193" mass="131790">MTSIVRKFAGETVRMADEQSYNGCYNRGQPPTVLRVPPVMRHPALLIAACCLPAFVNAAEIDFNKDVRPIFSNKCLLCHGPDPEGLQAGLRLDDRKSATAELDSGETAIVPGKPELSELIARITTDDEDLRMPPADHGAKLSPDEIAILKQWVSEGAKFAVHWSYVKPQRPQAPPAPDDFADWVNNPVDQFILDSLTSRGLQPSPAAEKSAIARRVFLDLTGLPPTIEEVDAFVASEDPLAYEKLVDDLLQRPAFGEHWARKWLDLARYADSAGYADDPARTIWAYRDWVIKAMNENMPFDQFTIEQMAGDLLPDAAEHQLIATAFHRNTLTNNEGGTQDEEFRNVAVVDRVNTTMAVWMGTTMACAQCHTHKYDPITQEEYFQFFAIMNSTQDADKRDDSPLLEIFTDAQKQQQRDLRARIADLKSQLATPTPELAKAQKLWENALRSEPTWTSARPTAVKRNSEQPIGVTEDGVVAVDTETLEALPTQDTYVVDVPVAQDSIVRAVRLSTVPDASLPAGGSGHSGGNFVITGLKAEWVPTKAESPQGRFVRITQHGKNQILSLAEVQVFSDEKNVALNADATQHSTDFSGPAKLAVDGTTDGNFENKSVTHSKTEDNPFWEVDLGKVYSIDRIAVWNRTDNDLQKRLNNYSVTLLDEELQEVWSQRIKEVPDPSIEIKPTNVRSLKFSDAVADYHQPNFEPAEALTGSRNRESGWAVGGSVDKPHHLVASLTTQLEVDSPGTLRITIEHNSPHARHLLGRFRLSTTDDPSATARASIPAEILAIADQPADKRSAEDAAKLASHYRNHKAGLSAGVRNELKATEAKLAAIKPATSVPVLRELAESRETHLQFRGSYLDKGPKLEPGLPAAFHEGEANRPLDRLAMAEWLISEDNPLTARVLANRYWETIFGRGIVLTSEEFGSQGEPPTHPRLLDWLATEVIQSGWNRKHMLRILVTSATYRQSAKVSAEKVAADPDNRWLSRGPRIRLSAEMVRDQALFVSGLLSSKMYGPPVNPPQPDLGLKAAFGSSTDWKTSEGEDRYRRGIYTTWRRSNPYPSMATFDAPNREVCTVRRNSSNTPLQSLVTLNDPVYVEAAQSLARVALEHSDDVTEQVTHAFRRCTLRSPTAGELAALVALFEDSKQNLATQPDDAMQLATNPLGELPDGMAAIDAAAMTVVGNVLLNLDEMFLKR</sequence>
<dbReference type="SUPFAM" id="SSF49785">
    <property type="entry name" value="Galactose-binding domain-like"/>
    <property type="match status" value="1"/>
</dbReference>
<dbReference type="GO" id="GO:0009055">
    <property type="term" value="F:electron transfer activity"/>
    <property type="evidence" value="ECO:0007669"/>
    <property type="project" value="InterPro"/>
</dbReference>
<gene>
    <name evidence="4" type="ORF">Fuma_00882</name>
</gene>
<feature type="domain" description="DUF1549" evidence="1">
    <location>
        <begin position="187"/>
        <end position="393"/>
    </location>
</feature>
<dbReference type="Proteomes" id="UP000187735">
    <property type="component" value="Chromosome"/>
</dbReference>
<dbReference type="EMBL" id="CP017641">
    <property type="protein sequence ID" value="APZ91294.1"/>
    <property type="molecule type" value="Genomic_DNA"/>
</dbReference>
<evidence type="ECO:0000313" key="5">
    <source>
        <dbReference type="Proteomes" id="UP000187735"/>
    </source>
</evidence>
<dbReference type="Gene3D" id="1.10.760.10">
    <property type="entry name" value="Cytochrome c-like domain"/>
    <property type="match status" value="1"/>
</dbReference>
<evidence type="ECO:0000259" key="2">
    <source>
        <dbReference type="Pfam" id="PF07587"/>
    </source>
</evidence>
<dbReference type="InterPro" id="IPR011444">
    <property type="entry name" value="DUF1549"/>
</dbReference>
<protein>
    <submittedName>
        <fullName evidence="4">Planctomycete cytochrome C</fullName>
    </submittedName>
</protein>
<dbReference type="Gene3D" id="2.60.120.260">
    <property type="entry name" value="Galactose-binding domain-like"/>
    <property type="match status" value="1"/>
</dbReference>
<dbReference type="STRING" id="1891926.Fuma_00882"/>
<feature type="domain" description="Cytochrome C Planctomycete-type" evidence="3">
    <location>
        <begin position="75"/>
        <end position="136"/>
    </location>
</feature>
<dbReference type="Pfam" id="PF07635">
    <property type="entry name" value="PSCyt1"/>
    <property type="match status" value="1"/>
</dbReference>
<dbReference type="InterPro" id="IPR036909">
    <property type="entry name" value="Cyt_c-like_dom_sf"/>
</dbReference>
<dbReference type="PANTHER" id="PTHR35889">
    <property type="entry name" value="CYCLOINULO-OLIGOSACCHARIDE FRUCTANOTRANSFERASE-RELATED"/>
    <property type="match status" value="1"/>
</dbReference>
<dbReference type="Pfam" id="PF07587">
    <property type="entry name" value="PSD1"/>
    <property type="match status" value="1"/>
</dbReference>
<feature type="domain" description="DUF1553" evidence="2">
    <location>
        <begin position="882"/>
        <end position="1138"/>
    </location>
</feature>
<evidence type="ECO:0000259" key="1">
    <source>
        <dbReference type="Pfam" id="PF07583"/>
    </source>
</evidence>
<name>A0A1P8WB56_9PLAN</name>
<evidence type="ECO:0000313" key="4">
    <source>
        <dbReference type="EMBL" id="APZ91294.1"/>
    </source>
</evidence>